<dbReference type="PANTHER" id="PTHR42718:SF9">
    <property type="entry name" value="MAJOR FACILITATOR SUPERFAMILY MULTIDRUG TRANSPORTER MFSC"/>
    <property type="match status" value="1"/>
</dbReference>
<dbReference type="STRING" id="1280954.HPO_01130"/>
<feature type="transmembrane region" description="Helical" evidence="8">
    <location>
        <begin position="248"/>
        <end position="266"/>
    </location>
</feature>
<feature type="domain" description="Major facilitator superfamily (MFS) profile" evidence="9">
    <location>
        <begin position="30"/>
        <end position="524"/>
    </location>
</feature>
<dbReference type="GO" id="GO:0005886">
    <property type="term" value="C:plasma membrane"/>
    <property type="evidence" value="ECO:0007669"/>
    <property type="project" value="UniProtKB-SubCell"/>
</dbReference>
<dbReference type="Gene3D" id="1.20.1720.10">
    <property type="entry name" value="Multidrug resistance protein D"/>
    <property type="match status" value="1"/>
</dbReference>
<comment type="similarity">
    <text evidence="2">Belongs to the major facilitator superfamily. EmrB family.</text>
</comment>
<dbReference type="eggNOG" id="COG2814">
    <property type="taxonomic scope" value="Bacteria"/>
</dbReference>
<dbReference type="InterPro" id="IPR011701">
    <property type="entry name" value="MFS"/>
</dbReference>
<dbReference type="OrthoDB" id="9812221at2"/>
<keyword evidence="3" id="KW-0813">Transport</keyword>
<feature type="transmembrane region" description="Helical" evidence="8">
    <location>
        <begin position="497"/>
        <end position="519"/>
    </location>
</feature>
<sequence>MTAATASPGAGAPPAASAAEEKIPLTLHIGFFAMVIGMFMSILDVQIVASSIRQIQAGVAASGEEIAWVQTGYLIAEVVGIPLSGFLNRVFGLRRLFILSAGAFTVTSLLCALSWDLDSLIFFRAIQGFAGAAMVPTTMAAAFTLFPGGRSMTQQVMIGMVATLAPSIGPTLGGWVTEHLGWHWLFLINIGPGIAACVLVYLFVPKQKGDFALLRRLDVLGFAAMALFLGSLEWVVDEGPSAGWFTDRSIVYGAALCAVAGVIFFFRSFTYHTPIVDLMVFRNRNFWSGAMIATIVGLGLYGSVYILPLFLGQVRGFSPLQIGQIMSISGIAMFIGGPLSGALTKRYDPRLVVGIGIVLVTAGLWGNAQLTAQSGFNELMWPQALRGIGLIMTMVPVSNLALGTLPPPMVANASGLFTVVRNLGGAFGIAALNTMTYHFTALHEQEIASGLDPARPEVQAFLQQAEAAGAAHGLADPAASAYAQLVMRMKIEAMTMTFNNLFMAMAMAFCLMLLALLVLKKPVNAPAGPAH</sequence>
<evidence type="ECO:0000313" key="10">
    <source>
        <dbReference type="EMBL" id="KDA00589.1"/>
    </source>
</evidence>
<dbReference type="GO" id="GO:0022857">
    <property type="term" value="F:transmembrane transporter activity"/>
    <property type="evidence" value="ECO:0007669"/>
    <property type="project" value="InterPro"/>
</dbReference>
<dbReference type="CDD" id="cd17503">
    <property type="entry name" value="MFS_LmrB_MDR_like"/>
    <property type="match status" value="1"/>
</dbReference>
<keyword evidence="7 8" id="KW-0472">Membrane</keyword>
<evidence type="ECO:0000256" key="1">
    <source>
        <dbReference type="ARBA" id="ARBA00004651"/>
    </source>
</evidence>
<feature type="transmembrane region" description="Helical" evidence="8">
    <location>
        <begin position="322"/>
        <end position="344"/>
    </location>
</feature>
<organism evidence="10 11">
    <name type="scientific">Hyphomonas polymorpha PS728</name>
    <dbReference type="NCBI Taxonomy" id="1280954"/>
    <lineage>
        <taxon>Bacteria</taxon>
        <taxon>Pseudomonadati</taxon>
        <taxon>Pseudomonadota</taxon>
        <taxon>Alphaproteobacteria</taxon>
        <taxon>Hyphomonadales</taxon>
        <taxon>Hyphomonadaceae</taxon>
        <taxon>Hyphomonas</taxon>
    </lineage>
</organism>
<feature type="transmembrane region" description="Helical" evidence="8">
    <location>
        <begin position="96"/>
        <end position="115"/>
    </location>
</feature>
<dbReference type="PATRIC" id="fig|1280954.3.peg.232"/>
<dbReference type="InterPro" id="IPR036259">
    <property type="entry name" value="MFS_trans_sf"/>
</dbReference>
<dbReference type="Gene3D" id="1.20.1250.20">
    <property type="entry name" value="MFS general substrate transporter like domains"/>
    <property type="match status" value="1"/>
</dbReference>
<dbReference type="PANTHER" id="PTHR42718">
    <property type="entry name" value="MAJOR FACILITATOR SUPERFAMILY MULTIDRUG TRANSPORTER MFSC"/>
    <property type="match status" value="1"/>
</dbReference>
<evidence type="ECO:0000256" key="3">
    <source>
        <dbReference type="ARBA" id="ARBA00022448"/>
    </source>
</evidence>
<feature type="transmembrane region" description="Helical" evidence="8">
    <location>
        <begin position="158"/>
        <end position="176"/>
    </location>
</feature>
<gene>
    <name evidence="10" type="ORF">HPO_01130</name>
</gene>
<evidence type="ECO:0000256" key="4">
    <source>
        <dbReference type="ARBA" id="ARBA00022475"/>
    </source>
</evidence>
<feature type="transmembrane region" description="Helical" evidence="8">
    <location>
        <begin position="28"/>
        <end position="49"/>
    </location>
</feature>
<feature type="transmembrane region" description="Helical" evidence="8">
    <location>
        <begin position="286"/>
        <end position="310"/>
    </location>
</feature>
<reference evidence="10 11" key="1">
    <citation type="journal article" date="2014" name="Antonie Van Leeuwenhoek">
        <title>Hyphomonas beringensis sp. nov. and Hyphomonas chukchiensis sp. nov., isolated from surface seawater of the Bering Sea and Chukchi Sea.</title>
        <authorList>
            <person name="Li C."/>
            <person name="Lai Q."/>
            <person name="Li G."/>
            <person name="Dong C."/>
            <person name="Wang J."/>
            <person name="Liao Y."/>
            <person name="Shao Z."/>
        </authorList>
    </citation>
    <scope>NUCLEOTIDE SEQUENCE [LARGE SCALE GENOMIC DNA]</scope>
    <source>
        <strain evidence="10 11">PS728</strain>
    </source>
</reference>
<evidence type="ECO:0000256" key="5">
    <source>
        <dbReference type="ARBA" id="ARBA00022692"/>
    </source>
</evidence>
<dbReference type="SUPFAM" id="SSF103473">
    <property type="entry name" value="MFS general substrate transporter"/>
    <property type="match status" value="1"/>
</dbReference>
<dbReference type="EMBL" id="ARYM01000001">
    <property type="protein sequence ID" value="KDA00589.1"/>
    <property type="molecule type" value="Genomic_DNA"/>
</dbReference>
<dbReference type="RefSeq" id="WP_035593408.1">
    <property type="nucleotide sequence ID" value="NZ_ARYM01000001.1"/>
</dbReference>
<feature type="transmembrane region" description="Helical" evidence="8">
    <location>
        <begin position="216"/>
        <end position="236"/>
    </location>
</feature>
<keyword evidence="4" id="KW-1003">Cell membrane</keyword>
<feature type="transmembrane region" description="Helical" evidence="8">
    <location>
        <begin position="351"/>
        <end position="372"/>
    </location>
</feature>
<dbReference type="AlphaFoldDB" id="A0A062VQN2"/>
<keyword evidence="11" id="KW-1185">Reference proteome</keyword>
<evidence type="ECO:0000259" key="9">
    <source>
        <dbReference type="PROSITE" id="PS50850"/>
    </source>
</evidence>
<evidence type="ECO:0000256" key="6">
    <source>
        <dbReference type="ARBA" id="ARBA00022989"/>
    </source>
</evidence>
<keyword evidence="6 8" id="KW-1133">Transmembrane helix</keyword>
<dbReference type="PROSITE" id="PS50850">
    <property type="entry name" value="MFS"/>
    <property type="match status" value="1"/>
</dbReference>
<evidence type="ECO:0000256" key="2">
    <source>
        <dbReference type="ARBA" id="ARBA00008537"/>
    </source>
</evidence>
<dbReference type="Pfam" id="PF07690">
    <property type="entry name" value="MFS_1"/>
    <property type="match status" value="1"/>
</dbReference>
<evidence type="ECO:0000256" key="8">
    <source>
        <dbReference type="SAM" id="Phobius"/>
    </source>
</evidence>
<comment type="caution">
    <text evidence="10">The sequence shown here is derived from an EMBL/GenBank/DDBJ whole genome shotgun (WGS) entry which is preliminary data.</text>
</comment>
<keyword evidence="5 8" id="KW-0812">Transmembrane</keyword>
<protein>
    <submittedName>
        <fullName evidence="10">Multidrug resistance efflux pump (EmrB-like) protein</fullName>
    </submittedName>
</protein>
<name>A0A062VQN2_9PROT</name>
<feature type="transmembrane region" description="Helical" evidence="8">
    <location>
        <begin position="384"/>
        <end position="402"/>
    </location>
</feature>
<dbReference type="NCBIfam" id="TIGR00711">
    <property type="entry name" value="efflux_EmrB"/>
    <property type="match status" value="1"/>
</dbReference>
<dbReference type="InterPro" id="IPR020846">
    <property type="entry name" value="MFS_dom"/>
</dbReference>
<comment type="subcellular location">
    <subcellularLocation>
        <location evidence="1">Cell membrane</location>
        <topology evidence="1">Multi-pass membrane protein</topology>
    </subcellularLocation>
</comment>
<accession>A0A062VQN2</accession>
<evidence type="ECO:0000313" key="11">
    <source>
        <dbReference type="Proteomes" id="UP000027100"/>
    </source>
</evidence>
<dbReference type="InterPro" id="IPR004638">
    <property type="entry name" value="EmrB-like"/>
</dbReference>
<feature type="transmembrane region" description="Helical" evidence="8">
    <location>
        <begin position="121"/>
        <end position="146"/>
    </location>
</feature>
<dbReference type="Proteomes" id="UP000027100">
    <property type="component" value="Unassembled WGS sequence"/>
</dbReference>
<proteinExistence type="inferred from homology"/>
<feature type="transmembrane region" description="Helical" evidence="8">
    <location>
        <begin position="182"/>
        <end position="204"/>
    </location>
</feature>
<evidence type="ECO:0000256" key="7">
    <source>
        <dbReference type="ARBA" id="ARBA00023136"/>
    </source>
</evidence>